<reference evidence="2" key="1">
    <citation type="submission" date="2019-08" db="EMBL/GenBank/DDBJ databases">
        <authorList>
            <person name="Kucharzyk K."/>
            <person name="Murdoch R.W."/>
            <person name="Higgins S."/>
            <person name="Loffler F."/>
        </authorList>
    </citation>
    <scope>NUCLEOTIDE SEQUENCE</scope>
</reference>
<dbReference type="AlphaFoldDB" id="A0A645GMU3"/>
<name>A0A645GMU3_9ZZZZ</name>
<evidence type="ECO:0000259" key="1">
    <source>
        <dbReference type="Pfam" id="PF00144"/>
    </source>
</evidence>
<sequence length="74" mass="8314">MVIRNGFVISETEYGDYNRKIWTATHSLCKSLTGIAIGMLVEEGKLQLQDRVVDLVKKCSLVAKVTHKALTVRH</sequence>
<dbReference type="Gene3D" id="3.40.710.10">
    <property type="entry name" value="DD-peptidase/beta-lactamase superfamily"/>
    <property type="match status" value="1"/>
</dbReference>
<evidence type="ECO:0000313" key="2">
    <source>
        <dbReference type="EMBL" id="MPN27192.1"/>
    </source>
</evidence>
<dbReference type="SUPFAM" id="SSF56601">
    <property type="entry name" value="beta-lactamase/transpeptidase-like"/>
    <property type="match status" value="1"/>
</dbReference>
<dbReference type="Pfam" id="PF00144">
    <property type="entry name" value="Beta-lactamase"/>
    <property type="match status" value="1"/>
</dbReference>
<comment type="caution">
    <text evidence="2">The sequence shown here is derived from an EMBL/GenBank/DDBJ whole genome shotgun (WGS) entry which is preliminary data.</text>
</comment>
<dbReference type="InterPro" id="IPR001466">
    <property type="entry name" value="Beta-lactam-related"/>
</dbReference>
<protein>
    <recommendedName>
        <fullName evidence="1">Beta-lactamase-related domain-containing protein</fullName>
    </recommendedName>
</protein>
<accession>A0A645GMU3</accession>
<feature type="domain" description="Beta-lactamase-related" evidence="1">
    <location>
        <begin position="1"/>
        <end position="74"/>
    </location>
</feature>
<proteinExistence type="predicted"/>
<gene>
    <name evidence="2" type="ORF">SDC9_174619</name>
</gene>
<dbReference type="EMBL" id="VSSQ01076991">
    <property type="protein sequence ID" value="MPN27192.1"/>
    <property type="molecule type" value="Genomic_DNA"/>
</dbReference>
<dbReference type="InterPro" id="IPR012338">
    <property type="entry name" value="Beta-lactam/transpept-like"/>
</dbReference>
<organism evidence="2">
    <name type="scientific">bioreactor metagenome</name>
    <dbReference type="NCBI Taxonomy" id="1076179"/>
    <lineage>
        <taxon>unclassified sequences</taxon>
        <taxon>metagenomes</taxon>
        <taxon>ecological metagenomes</taxon>
    </lineage>
</organism>